<sequence>MRQKFTEGFVNAADGEWGPMATDDVSLREQPGQRLRRRARTALVLTLVAGGMFTATANPFGLSSGGTSFICTA</sequence>
<protein>
    <submittedName>
        <fullName evidence="2">Uncharacterized protein</fullName>
    </submittedName>
</protein>
<feature type="transmembrane region" description="Helical" evidence="1">
    <location>
        <begin position="42"/>
        <end position="60"/>
    </location>
</feature>
<proteinExistence type="predicted"/>
<evidence type="ECO:0000256" key="1">
    <source>
        <dbReference type="SAM" id="Phobius"/>
    </source>
</evidence>
<keyword evidence="1" id="KW-1133">Transmembrane helix</keyword>
<keyword evidence="1" id="KW-0472">Membrane</keyword>
<keyword evidence="3" id="KW-1185">Reference proteome</keyword>
<accession>A0ABP9H6Z0</accession>
<evidence type="ECO:0000313" key="3">
    <source>
        <dbReference type="Proteomes" id="UP001500466"/>
    </source>
</evidence>
<name>A0ABP9H6Z0_9ACTN</name>
<keyword evidence="1" id="KW-0812">Transmembrane</keyword>
<dbReference type="EMBL" id="BAABHS010000008">
    <property type="protein sequence ID" value="GAA4962562.1"/>
    <property type="molecule type" value="Genomic_DNA"/>
</dbReference>
<reference evidence="3" key="1">
    <citation type="journal article" date="2019" name="Int. J. Syst. Evol. Microbiol.">
        <title>The Global Catalogue of Microorganisms (GCM) 10K type strain sequencing project: providing services to taxonomists for standard genome sequencing and annotation.</title>
        <authorList>
            <consortium name="The Broad Institute Genomics Platform"/>
            <consortium name="The Broad Institute Genome Sequencing Center for Infectious Disease"/>
            <person name="Wu L."/>
            <person name="Ma J."/>
        </authorList>
    </citation>
    <scope>NUCLEOTIDE SEQUENCE [LARGE SCALE GENOMIC DNA]</scope>
    <source>
        <strain evidence="3">JCM 17986</strain>
    </source>
</reference>
<comment type="caution">
    <text evidence="2">The sequence shown here is derived from an EMBL/GenBank/DDBJ whole genome shotgun (WGS) entry which is preliminary data.</text>
</comment>
<evidence type="ECO:0000313" key="2">
    <source>
        <dbReference type="EMBL" id="GAA4962562.1"/>
    </source>
</evidence>
<dbReference type="Proteomes" id="UP001500466">
    <property type="component" value="Unassembled WGS sequence"/>
</dbReference>
<organism evidence="2 3">
    <name type="scientific">Yinghuangia aomiensis</name>
    <dbReference type="NCBI Taxonomy" id="676205"/>
    <lineage>
        <taxon>Bacteria</taxon>
        <taxon>Bacillati</taxon>
        <taxon>Actinomycetota</taxon>
        <taxon>Actinomycetes</taxon>
        <taxon>Kitasatosporales</taxon>
        <taxon>Streptomycetaceae</taxon>
        <taxon>Yinghuangia</taxon>
    </lineage>
</organism>
<gene>
    <name evidence="2" type="ORF">GCM10023205_27950</name>
</gene>